<dbReference type="SUPFAM" id="SSF50978">
    <property type="entry name" value="WD40 repeat-like"/>
    <property type="match status" value="1"/>
</dbReference>
<proteinExistence type="predicted"/>
<dbReference type="Proteomes" id="UP000031737">
    <property type="component" value="Unassembled WGS sequence"/>
</dbReference>
<dbReference type="SMART" id="SM00320">
    <property type="entry name" value="WD40"/>
    <property type="match status" value="4"/>
</dbReference>
<dbReference type="EMBL" id="AUPL01004635">
    <property type="protein sequence ID" value="ESL07672.1"/>
    <property type="molecule type" value="Genomic_DNA"/>
</dbReference>
<dbReference type="InterPro" id="IPR036322">
    <property type="entry name" value="WD40_repeat_dom_sf"/>
</dbReference>
<sequence>MFPLFPPAMRPFLTTPAGGAIESVSWNAGPRRILHQHGHGESVTSIANLGTLVASSGSDAYVHVSIFHPVPRHIISIPHPMAVRYLLMWEGTLFLERETNLQRRSAIAMTESSIVYIFTGDESGLVRLWRVNIEDCTYFLATVFAISAHAGGIGFASPLHYLACEDEDRTRVPTKQLKVIHSLAIDGDRRLLAGVEGGVVVWSLAELPWKQREDNHILCWDIQRRQMNTTALSVLQFRARRLANVSVWVKGAAFLQKSICSENVEGYEPNGNNAHVRGIQKSRWKPKYGTHVANGFDVGVVSNLLTLPPLQENNGESVTSLLRTTYVPLQFSSLKNTVYFPLYAVEPVFTPLHILSTTGSTCLALLVLQHERRVVTGGSDGKVVVWLWDASAEVYVQGIASSEGQGHHGRCRHVCLLRSPDIFLSCGYDDGLLKEWHVYDEPEFLMRSERSLRVLPANSDDLPSHSSSPVVEECVGGISCAVSFPVFYALFTVGLFESSIQTYSLMEVHGCALPEDYIYNGYKTVRLTLSAASYVSRAVGCGGGCLEGGNHAAI</sequence>
<dbReference type="AlphaFoldDB" id="A0A061J315"/>
<reference evidence="1 2" key="1">
    <citation type="submission" date="2013-07" db="EMBL/GenBank/DDBJ databases">
        <authorList>
            <person name="Stoco P.H."/>
            <person name="Wagner G."/>
            <person name="Gerber A."/>
            <person name="Zaha A."/>
            <person name="Thompson C."/>
            <person name="Bartholomeu D.C."/>
            <person name="Luckemeyer D.D."/>
            <person name="Bahia D."/>
            <person name="Loreto E."/>
            <person name="Prestes E.B."/>
            <person name="Lima F.M."/>
            <person name="Rodrigues-Luiz G."/>
            <person name="Vallejo G.A."/>
            <person name="Filho J.F."/>
            <person name="Monteiro K.M."/>
            <person name="Tyler K.M."/>
            <person name="de Almeida L.G."/>
            <person name="Ortiz M.F."/>
            <person name="Siervo M.A."/>
            <person name="de Moraes M.H."/>
            <person name="Cunha O.L."/>
            <person name="Mendonca-Neto R."/>
            <person name="Silva R."/>
            <person name="Teixeira S.M."/>
            <person name="Murta S.M."/>
            <person name="Sincero T.C."/>
            <person name="Mendes T.A."/>
            <person name="Urmenyi T.P."/>
            <person name="Silva V.G."/>
            <person name="da Rocha W.D."/>
            <person name="Andersson B."/>
            <person name="Romanha A.J."/>
            <person name="Steindel M."/>
            <person name="de Vasconcelos A.T."/>
            <person name="Grisard E.C."/>
        </authorList>
    </citation>
    <scope>NUCLEOTIDE SEQUENCE [LARGE SCALE GENOMIC DNA]</scope>
    <source>
        <strain evidence="1 2">SC58</strain>
    </source>
</reference>
<dbReference type="InterPro" id="IPR015943">
    <property type="entry name" value="WD40/YVTN_repeat-like_dom_sf"/>
</dbReference>
<keyword evidence="2" id="KW-1185">Reference proteome</keyword>
<comment type="caution">
    <text evidence="1">The sequence shown here is derived from an EMBL/GenBank/DDBJ whole genome shotgun (WGS) entry which is preliminary data.</text>
</comment>
<dbReference type="OrthoDB" id="10261640at2759"/>
<dbReference type="VEuPathDB" id="TriTrypDB:TRSC58_04635"/>
<evidence type="ECO:0000313" key="1">
    <source>
        <dbReference type="EMBL" id="ESL07672.1"/>
    </source>
</evidence>
<evidence type="ECO:0000313" key="2">
    <source>
        <dbReference type="Proteomes" id="UP000031737"/>
    </source>
</evidence>
<dbReference type="Gene3D" id="2.130.10.10">
    <property type="entry name" value="YVTN repeat-like/Quinoprotein amine dehydrogenase"/>
    <property type="match status" value="2"/>
</dbReference>
<gene>
    <name evidence="1" type="ORF">TRSC58_04635</name>
</gene>
<name>A0A061J315_TRYRA</name>
<dbReference type="InterPro" id="IPR001680">
    <property type="entry name" value="WD40_rpt"/>
</dbReference>
<organism evidence="1 2">
    <name type="scientific">Trypanosoma rangeli SC58</name>
    <dbReference type="NCBI Taxonomy" id="429131"/>
    <lineage>
        <taxon>Eukaryota</taxon>
        <taxon>Discoba</taxon>
        <taxon>Euglenozoa</taxon>
        <taxon>Kinetoplastea</taxon>
        <taxon>Metakinetoplastina</taxon>
        <taxon>Trypanosomatida</taxon>
        <taxon>Trypanosomatidae</taxon>
        <taxon>Trypanosoma</taxon>
        <taxon>Herpetosoma</taxon>
    </lineage>
</organism>
<protein>
    <submittedName>
        <fullName evidence="1">Uncharacterized protein</fullName>
    </submittedName>
</protein>
<accession>A0A061J315</accession>